<dbReference type="PANTHER" id="PTHR33153">
    <property type="entry name" value="MYND-TYPE DOMAIN-CONTAINING PROTEIN"/>
    <property type="match status" value="1"/>
</dbReference>
<name>A0A0G4GW76_VITBC</name>
<feature type="compositionally biased region" description="Basic and acidic residues" evidence="1">
    <location>
        <begin position="433"/>
        <end position="446"/>
    </location>
</feature>
<proteinExistence type="predicted"/>
<dbReference type="InterPro" id="IPR057191">
    <property type="entry name" value="DUF7869"/>
</dbReference>
<sequence length="625" mass="71045">MDECKHIRFRQQDRFAKCDYCQECKWELRHCRLPDKRKAILRAFFTHLEFQMRNRRRGCRSDMHHKLVRLSMAGKVEMKWIARCLSSPAPPELYVTMDCADQKMYQMPRRELVAKTLTGIEFPHFKALGWTVWGVSHGYHFIPPRELHGACMVVDVLNDLLKASLEGLGEDERPSQLKLQLDNTAAENKNKYVLGYCAILIILGVFESVELHFLIVGHTHGPKDGHHSILSRFLMPHHWSTTQRLLELTTEAFPNGIRNDGRTVHATYWSPVLDWVTWMNGSNILPVLHGVTGPNSFRLSRDLLHPQRVLITYKDYMTTEHWQPPQHFIDAIPEGAPAPGPIKQRLSEERQAKAVSAMERLPTDSRTSLMSTPDDVKEGIALLDGTYPRLPRDFSFPPPSPLQPAGPPELQHATMQQDMEHSMAAAGIPLKAKREPNIGGKGDKKKAFFPLGGGGQPAVDHEPGPSEQAGEGSRVLQAPLKKFILASAADAPFYIARIEDSVAKGAPEPPLSVQGERWVYVWWFTAPRHDRQKVTQGHRAMYWKPVGEDKAKAKPALQWISERTILTPGCFDMTGKGDANRMVPRWVHRWLFQHTDLSGEFERARCAPHDIDDLDEQQLDEAEEE</sequence>
<accession>A0A0G4GW76</accession>
<evidence type="ECO:0000256" key="1">
    <source>
        <dbReference type="SAM" id="MobiDB-lite"/>
    </source>
</evidence>
<dbReference type="Proteomes" id="UP000041254">
    <property type="component" value="Unassembled WGS sequence"/>
</dbReference>
<evidence type="ECO:0000313" key="3">
    <source>
        <dbReference type="EMBL" id="CEM35139.1"/>
    </source>
</evidence>
<gene>
    <name evidence="3" type="ORF">Vbra_6383</name>
</gene>
<evidence type="ECO:0000313" key="4">
    <source>
        <dbReference type="Proteomes" id="UP000041254"/>
    </source>
</evidence>
<dbReference type="AlphaFoldDB" id="A0A0G4GW76"/>
<organism evidence="3 4">
    <name type="scientific">Vitrella brassicaformis (strain CCMP3155)</name>
    <dbReference type="NCBI Taxonomy" id="1169540"/>
    <lineage>
        <taxon>Eukaryota</taxon>
        <taxon>Sar</taxon>
        <taxon>Alveolata</taxon>
        <taxon>Colpodellida</taxon>
        <taxon>Vitrellaceae</taxon>
        <taxon>Vitrella</taxon>
    </lineage>
</organism>
<evidence type="ECO:0000259" key="2">
    <source>
        <dbReference type="Pfam" id="PF25273"/>
    </source>
</evidence>
<dbReference type="EMBL" id="CDMY01000843">
    <property type="protein sequence ID" value="CEM35139.1"/>
    <property type="molecule type" value="Genomic_DNA"/>
</dbReference>
<dbReference type="PANTHER" id="PTHR33153:SF3">
    <property type="entry name" value="TRAFFICKING PROTEIN PARTICLE COMPLEX SUBUNIT 11 DOMAIN-CONTAINING PROTEIN"/>
    <property type="match status" value="1"/>
</dbReference>
<dbReference type="OrthoDB" id="448871at2759"/>
<dbReference type="Pfam" id="PF25273">
    <property type="entry name" value="DUF7869"/>
    <property type="match status" value="1"/>
</dbReference>
<keyword evidence="4" id="KW-1185">Reference proteome</keyword>
<dbReference type="VEuPathDB" id="CryptoDB:Vbra_6383"/>
<reference evidence="3 4" key="1">
    <citation type="submission" date="2014-11" db="EMBL/GenBank/DDBJ databases">
        <authorList>
            <person name="Zhu J."/>
            <person name="Qi W."/>
            <person name="Song R."/>
        </authorList>
    </citation>
    <scope>NUCLEOTIDE SEQUENCE [LARGE SCALE GENOMIC DNA]</scope>
</reference>
<dbReference type="InParanoid" id="A0A0G4GW76"/>
<feature type="domain" description="DUF7869" evidence="2">
    <location>
        <begin position="148"/>
        <end position="316"/>
    </location>
</feature>
<feature type="region of interest" description="Disordered" evidence="1">
    <location>
        <begin position="433"/>
        <end position="473"/>
    </location>
</feature>
<protein>
    <recommendedName>
        <fullName evidence="2">DUF7869 domain-containing protein</fullName>
    </recommendedName>
</protein>